<evidence type="ECO:0000256" key="7">
    <source>
        <dbReference type="SAM" id="MobiDB-lite"/>
    </source>
</evidence>
<dbReference type="Pfam" id="PF07886">
    <property type="entry name" value="BA14K"/>
    <property type="match status" value="1"/>
</dbReference>
<evidence type="ECO:0000313" key="9">
    <source>
        <dbReference type="Proteomes" id="UP000004848"/>
    </source>
</evidence>
<comment type="similarity">
    <text evidence="2">Belongs to the BA14k family.</text>
</comment>
<organism evidence="8 9">
    <name type="scientific">Roseibium aggregatum (strain ATCC 25650 / DSM 13394 / JCM 20685 / NBRC 16684 / NCIMB 2208 / IAM 12614 / B1)</name>
    <name type="common">Stappia aggregata</name>
    <dbReference type="NCBI Taxonomy" id="384765"/>
    <lineage>
        <taxon>Bacteria</taxon>
        <taxon>Pseudomonadati</taxon>
        <taxon>Pseudomonadota</taxon>
        <taxon>Alphaproteobacteria</taxon>
        <taxon>Hyphomicrobiales</taxon>
        <taxon>Stappiaceae</taxon>
        <taxon>Roseibium</taxon>
    </lineage>
</organism>
<accession>A0NP06</accession>
<evidence type="ECO:0000256" key="3">
    <source>
        <dbReference type="ARBA" id="ARBA00020552"/>
    </source>
</evidence>
<evidence type="ECO:0000256" key="6">
    <source>
        <dbReference type="ARBA" id="ARBA00025321"/>
    </source>
</evidence>
<dbReference type="eggNOG" id="ENOG5033457">
    <property type="taxonomic scope" value="Bacteria"/>
</dbReference>
<name>A0NP06_ROSAI</name>
<evidence type="ECO:0000313" key="8">
    <source>
        <dbReference type="EMBL" id="EAV45169.1"/>
    </source>
</evidence>
<dbReference type="Proteomes" id="UP000004848">
    <property type="component" value="Unassembled WGS sequence"/>
</dbReference>
<dbReference type="AlphaFoldDB" id="A0NP06"/>
<feature type="region of interest" description="Disordered" evidence="7">
    <location>
        <begin position="1"/>
        <end position="24"/>
    </location>
</feature>
<evidence type="ECO:0000256" key="4">
    <source>
        <dbReference type="ARBA" id="ARBA00022475"/>
    </source>
</evidence>
<keyword evidence="5" id="KW-0430">Lectin</keyword>
<keyword evidence="4" id="KW-0472">Membrane</keyword>
<dbReference type="GO" id="GO:0030246">
    <property type="term" value="F:carbohydrate binding"/>
    <property type="evidence" value="ECO:0007669"/>
    <property type="project" value="UniProtKB-KW"/>
</dbReference>
<comment type="caution">
    <text evidence="8">The sequence shown here is derived from an EMBL/GenBank/DDBJ whole genome shotgun (WGS) entry which is preliminary data.</text>
</comment>
<dbReference type="EMBL" id="AAUW01000003">
    <property type="protein sequence ID" value="EAV45169.1"/>
    <property type="molecule type" value="Genomic_DNA"/>
</dbReference>
<reference evidence="8 9" key="1">
    <citation type="submission" date="2006-05" db="EMBL/GenBank/DDBJ databases">
        <authorList>
            <person name="King G."/>
            <person name="Ferriera S."/>
            <person name="Johnson J."/>
            <person name="Kravitz S."/>
            <person name="Beeson K."/>
            <person name="Sutton G."/>
            <person name="Rogers Y.-H."/>
            <person name="Friedman R."/>
            <person name="Frazier M."/>
            <person name="Venter J.C."/>
        </authorList>
    </citation>
    <scope>NUCLEOTIDE SEQUENCE [LARGE SCALE GENOMIC DNA]</scope>
    <source>
        <strain evidence="9">ATCC 25650 / DSM 13394 / JCM 20685 / NBRC 16684 / NCIMB 2208 / IAM 12614 / B1</strain>
    </source>
</reference>
<evidence type="ECO:0000256" key="5">
    <source>
        <dbReference type="ARBA" id="ARBA00022734"/>
    </source>
</evidence>
<protein>
    <recommendedName>
        <fullName evidence="3">Lectin-like protein BA14k</fullName>
    </recommendedName>
</protein>
<comment type="function">
    <text evidence="6">Has immunoglobulin-binding and hemagglutination properties, and can bind to mannose. Essential for virulence. May be involved in LPS biosynthesis or polysaccharide transport.</text>
</comment>
<dbReference type="InterPro" id="IPR012413">
    <property type="entry name" value="BA14K"/>
</dbReference>
<proteinExistence type="inferred from homology"/>
<sequence>MPANVLTVDHRRGHNPHRGYNNQNGRHYYNGHRGYRKYRQGYRRYNGWWFPPAAFGFGIGVAPGPRYVAPPRYAAPPRYGRGYSPAHYQWCDQRYRSYRAVDNSFQPYHGPRRACVSPYGP</sequence>
<gene>
    <name evidence="8" type="ORF">SIAM614_17629</name>
</gene>
<comment type="subcellular location">
    <subcellularLocation>
        <location evidence="1">Membrane</location>
        <topology evidence="1">Single-pass membrane protein</topology>
    </subcellularLocation>
</comment>
<evidence type="ECO:0000256" key="2">
    <source>
        <dbReference type="ARBA" id="ARBA00010270"/>
    </source>
</evidence>
<dbReference type="GO" id="GO:0016020">
    <property type="term" value="C:membrane"/>
    <property type="evidence" value="ECO:0007669"/>
    <property type="project" value="UniProtKB-SubCell"/>
</dbReference>
<evidence type="ECO:0000256" key="1">
    <source>
        <dbReference type="ARBA" id="ARBA00004167"/>
    </source>
</evidence>
<keyword evidence="4" id="KW-1003">Cell membrane</keyword>